<dbReference type="EMBL" id="AMQM01002734">
    <property type="status" value="NOT_ANNOTATED_CDS"/>
    <property type="molecule type" value="Genomic_DNA"/>
</dbReference>
<dbReference type="GO" id="GO:0016020">
    <property type="term" value="C:membrane"/>
    <property type="evidence" value="ECO:0007669"/>
    <property type="project" value="UniProtKB-SubCell"/>
</dbReference>
<dbReference type="InterPro" id="IPR050332">
    <property type="entry name" value="GPCR_2"/>
</dbReference>
<dbReference type="OrthoDB" id="6022368at2759"/>
<dbReference type="InterPro" id="IPR017981">
    <property type="entry name" value="GPCR_2-like_7TM"/>
</dbReference>
<dbReference type="RefSeq" id="XP_009010992.1">
    <property type="nucleotide sequence ID" value="XM_009012744.1"/>
</dbReference>
<dbReference type="KEGG" id="hro:HELRODRAFT_135898"/>
<name>T1EIB0_HELRO</name>
<dbReference type="PANTHER" id="PTHR45620:SF1">
    <property type="entry name" value="G-PROTEIN COUPLED RECEPTORS FAMILY 2 PROFILE 2 DOMAIN-CONTAINING PROTEIN"/>
    <property type="match status" value="1"/>
</dbReference>
<evidence type="ECO:0000313" key="9">
    <source>
        <dbReference type="Proteomes" id="UP000015101"/>
    </source>
</evidence>
<reference evidence="7 9" key="2">
    <citation type="journal article" date="2013" name="Nature">
        <title>Insights into bilaterian evolution from three spiralian genomes.</title>
        <authorList>
            <person name="Simakov O."/>
            <person name="Marletaz F."/>
            <person name="Cho S.J."/>
            <person name="Edsinger-Gonzales E."/>
            <person name="Havlak P."/>
            <person name="Hellsten U."/>
            <person name="Kuo D.H."/>
            <person name="Larsson T."/>
            <person name="Lv J."/>
            <person name="Arendt D."/>
            <person name="Savage R."/>
            <person name="Osoegawa K."/>
            <person name="de Jong P."/>
            <person name="Grimwood J."/>
            <person name="Chapman J.A."/>
            <person name="Shapiro H."/>
            <person name="Aerts A."/>
            <person name="Otillar R.P."/>
            <person name="Terry A.Y."/>
            <person name="Boore J.L."/>
            <person name="Grigoriev I.V."/>
            <person name="Lindberg D.R."/>
            <person name="Seaver E.C."/>
            <person name="Weisblat D.A."/>
            <person name="Putnam N.H."/>
            <person name="Rokhsar D.S."/>
        </authorList>
    </citation>
    <scope>NUCLEOTIDE SEQUENCE</scope>
</reference>
<feature type="transmembrane region" description="Helical" evidence="5">
    <location>
        <begin position="135"/>
        <end position="157"/>
    </location>
</feature>
<feature type="transmembrane region" description="Helical" evidence="5">
    <location>
        <begin position="21"/>
        <end position="41"/>
    </location>
</feature>
<dbReference type="GeneID" id="20196310"/>
<dbReference type="InterPro" id="IPR000832">
    <property type="entry name" value="GPCR_2_secretin-like"/>
</dbReference>
<evidence type="ECO:0000313" key="8">
    <source>
        <dbReference type="EnsemblMetazoa" id="HelroP135898"/>
    </source>
</evidence>
<reference evidence="8" key="3">
    <citation type="submission" date="2015-06" db="UniProtKB">
        <authorList>
            <consortium name="EnsemblMetazoa"/>
        </authorList>
    </citation>
    <scope>IDENTIFICATION</scope>
</reference>
<comment type="subcellular location">
    <subcellularLocation>
        <location evidence="1">Membrane</location>
        <topology evidence="1">Multi-pass membrane protein</topology>
    </subcellularLocation>
</comment>
<dbReference type="EMBL" id="KB095858">
    <property type="protein sequence ID" value="ESO10723.1"/>
    <property type="molecule type" value="Genomic_DNA"/>
</dbReference>
<evidence type="ECO:0000313" key="7">
    <source>
        <dbReference type="EMBL" id="ESO10723.1"/>
    </source>
</evidence>
<dbReference type="InParanoid" id="T1EIB0"/>
<dbReference type="PRINTS" id="PR00249">
    <property type="entry name" value="GPCRSECRETIN"/>
</dbReference>
<dbReference type="OMA" id="MENEHAI"/>
<evidence type="ECO:0000256" key="3">
    <source>
        <dbReference type="ARBA" id="ARBA00022989"/>
    </source>
</evidence>
<organism evidence="8 9">
    <name type="scientific">Helobdella robusta</name>
    <name type="common">Californian leech</name>
    <dbReference type="NCBI Taxonomy" id="6412"/>
    <lineage>
        <taxon>Eukaryota</taxon>
        <taxon>Metazoa</taxon>
        <taxon>Spiralia</taxon>
        <taxon>Lophotrochozoa</taxon>
        <taxon>Annelida</taxon>
        <taxon>Clitellata</taxon>
        <taxon>Hirudinea</taxon>
        <taxon>Rhynchobdellida</taxon>
        <taxon>Glossiphoniidae</taxon>
        <taxon>Helobdella</taxon>
    </lineage>
</organism>
<feature type="transmembrane region" description="Helical" evidence="5">
    <location>
        <begin position="61"/>
        <end position="80"/>
    </location>
</feature>
<evidence type="ECO:0000256" key="2">
    <source>
        <dbReference type="ARBA" id="ARBA00022692"/>
    </source>
</evidence>
<dbReference type="STRING" id="6412.T1EIB0"/>
<dbReference type="HOGENOM" id="CLU_002753_4_5_1"/>
<proteinExistence type="predicted"/>
<evidence type="ECO:0000256" key="4">
    <source>
        <dbReference type="ARBA" id="ARBA00023136"/>
    </source>
</evidence>
<feature type="domain" description="G-protein coupled receptors family 2 profile 2" evidence="6">
    <location>
        <begin position="1"/>
        <end position="158"/>
    </location>
</feature>
<sequence length="161" mass="19175">LSGLYLHTLLFVNVFSESRHVKWFIIFGWTFPLLIVVPWMLSMMADTNIKCWFYNDNYWIIKIPWLVTVLLNFFFFVKILRFLSSKLQTSNLMEARKYRRVLTRSTLVLIPLFGIPYLMFAWIPDGKNVSLDVAALYYDMAFTSFNGLFVSLLYCFFNREV</sequence>
<reference evidence="9" key="1">
    <citation type="submission" date="2012-12" db="EMBL/GenBank/DDBJ databases">
        <authorList>
            <person name="Hellsten U."/>
            <person name="Grimwood J."/>
            <person name="Chapman J.A."/>
            <person name="Shapiro H."/>
            <person name="Aerts A."/>
            <person name="Otillar R.P."/>
            <person name="Terry A.Y."/>
            <person name="Boore J.L."/>
            <person name="Simakov O."/>
            <person name="Marletaz F."/>
            <person name="Cho S.-J."/>
            <person name="Edsinger-Gonzales E."/>
            <person name="Havlak P."/>
            <person name="Kuo D.-H."/>
            <person name="Larsson T."/>
            <person name="Lv J."/>
            <person name="Arendt D."/>
            <person name="Savage R."/>
            <person name="Osoegawa K."/>
            <person name="de Jong P."/>
            <person name="Lindberg D.R."/>
            <person name="Seaver E.C."/>
            <person name="Weisblat D.A."/>
            <person name="Putnam N.H."/>
            <person name="Grigoriev I.V."/>
            <person name="Rokhsar D.S."/>
        </authorList>
    </citation>
    <scope>NUCLEOTIDE SEQUENCE</scope>
</reference>
<gene>
    <name evidence="8" type="primary">20196310</name>
    <name evidence="7" type="ORF">HELRODRAFT_135898</name>
</gene>
<accession>T1EIB0</accession>
<dbReference type="PANTHER" id="PTHR45620">
    <property type="entry name" value="PDF RECEPTOR-LIKE PROTEIN-RELATED"/>
    <property type="match status" value="1"/>
</dbReference>
<keyword evidence="9" id="KW-1185">Reference proteome</keyword>
<protein>
    <recommendedName>
        <fullName evidence="6">G-protein coupled receptors family 2 profile 2 domain-containing protein</fullName>
    </recommendedName>
</protein>
<dbReference type="eggNOG" id="KOG4564">
    <property type="taxonomic scope" value="Eukaryota"/>
</dbReference>
<keyword evidence="4 5" id="KW-0472">Membrane</keyword>
<dbReference type="PROSITE" id="PS50261">
    <property type="entry name" value="G_PROTEIN_RECEP_F2_4"/>
    <property type="match status" value="1"/>
</dbReference>
<dbReference type="SUPFAM" id="SSF81321">
    <property type="entry name" value="Family A G protein-coupled receptor-like"/>
    <property type="match status" value="1"/>
</dbReference>
<dbReference type="GO" id="GO:0007166">
    <property type="term" value="P:cell surface receptor signaling pathway"/>
    <property type="evidence" value="ECO:0007669"/>
    <property type="project" value="InterPro"/>
</dbReference>
<feature type="transmembrane region" description="Helical" evidence="5">
    <location>
        <begin position="101"/>
        <end position="123"/>
    </location>
</feature>
<dbReference type="AlphaFoldDB" id="T1EIB0"/>
<dbReference type="CTD" id="20196310"/>
<dbReference type="Proteomes" id="UP000015101">
    <property type="component" value="Unassembled WGS sequence"/>
</dbReference>
<dbReference type="EnsemblMetazoa" id="HelroT135898">
    <property type="protein sequence ID" value="HelroP135898"/>
    <property type="gene ID" value="HelroG135898"/>
</dbReference>
<evidence type="ECO:0000256" key="5">
    <source>
        <dbReference type="SAM" id="Phobius"/>
    </source>
</evidence>
<dbReference type="GO" id="GO:0004930">
    <property type="term" value="F:G protein-coupled receptor activity"/>
    <property type="evidence" value="ECO:0007669"/>
    <property type="project" value="InterPro"/>
</dbReference>
<evidence type="ECO:0000256" key="1">
    <source>
        <dbReference type="ARBA" id="ARBA00004141"/>
    </source>
</evidence>
<dbReference type="Pfam" id="PF00002">
    <property type="entry name" value="7tm_2"/>
    <property type="match status" value="1"/>
</dbReference>
<evidence type="ECO:0000259" key="6">
    <source>
        <dbReference type="PROSITE" id="PS50261"/>
    </source>
</evidence>
<keyword evidence="2 5" id="KW-0812">Transmembrane</keyword>
<dbReference type="Gene3D" id="1.20.1070.10">
    <property type="entry name" value="Rhodopsin 7-helix transmembrane proteins"/>
    <property type="match status" value="1"/>
</dbReference>
<keyword evidence="3 5" id="KW-1133">Transmembrane helix</keyword>